<keyword evidence="5 6" id="KW-0472">Membrane</keyword>
<dbReference type="InterPro" id="IPR021062">
    <property type="entry name" value="ArAE_1_C"/>
</dbReference>
<keyword evidence="3 6" id="KW-0812">Transmembrane</keyword>
<accession>A0ABW3HN49</accession>
<sequence length="320" mass="36754">MGIRVIKTAVAAIAAIYSALYLGIDPALSAGILAILGVEVTRMKGLKSVFIRFVASVLGLFFGSLIFVLLGFQYWSLAIFIMITFPILARFQLKDGILTSSVIVFHIFDHGEVNSTLIANEIVLLLVGLGWATIINFLYMPKEEHGLKRLRIETERMFGEMFRQMALTLRDPAHLWGGEELIAVEQAIRDGSQLSLRSKENRLWGHEPYWAIYFEMRRQQLDSISAMLTDLAFVYEKLPQNEWMAQLLEQLSGDVMSEVYRGGAERKLLEMKRRFKEMQLPATREEFEVRATLYNLLRELERYLSIAKRLQKKPRETVVK</sequence>
<dbReference type="Pfam" id="PF06081">
    <property type="entry name" value="ArAE_1"/>
    <property type="match status" value="1"/>
</dbReference>
<gene>
    <name evidence="8" type="ORF">ACFQ2I_05890</name>
</gene>
<evidence type="ECO:0000259" key="7">
    <source>
        <dbReference type="Pfam" id="PF11728"/>
    </source>
</evidence>
<dbReference type="InterPro" id="IPR010343">
    <property type="entry name" value="ArAE_1"/>
</dbReference>
<dbReference type="Gene3D" id="1.20.120.940">
    <property type="entry name" value="Putative aromatic acid exporter, C-terminal domain"/>
    <property type="match status" value="1"/>
</dbReference>
<keyword evidence="2" id="KW-1003">Cell membrane</keyword>
<dbReference type="InterPro" id="IPR052984">
    <property type="entry name" value="UPF0421"/>
</dbReference>
<proteinExistence type="predicted"/>
<comment type="caution">
    <text evidence="8">The sequence shown here is derived from an EMBL/GenBank/DDBJ whole genome shotgun (WGS) entry which is preliminary data.</text>
</comment>
<name>A0ABW3HN49_9BACL</name>
<feature type="transmembrane region" description="Helical" evidence="6">
    <location>
        <begin position="12"/>
        <end position="37"/>
    </location>
</feature>
<dbReference type="Proteomes" id="UP001596989">
    <property type="component" value="Unassembled WGS sequence"/>
</dbReference>
<evidence type="ECO:0000256" key="6">
    <source>
        <dbReference type="SAM" id="Phobius"/>
    </source>
</evidence>
<dbReference type="InterPro" id="IPR038323">
    <property type="entry name" value="ArAE_1_C_sf"/>
</dbReference>
<dbReference type="Pfam" id="PF11728">
    <property type="entry name" value="ArAE_1_C"/>
    <property type="match status" value="1"/>
</dbReference>
<reference evidence="9" key="1">
    <citation type="journal article" date="2019" name="Int. J. Syst. Evol. Microbiol.">
        <title>The Global Catalogue of Microorganisms (GCM) 10K type strain sequencing project: providing services to taxonomists for standard genome sequencing and annotation.</title>
        <authorList>
            <consortium name="The Broad Institute Genomics Platform"/>
            <consortium name="The Broad Institute Genome Sequencing Center for Infectious Disease"/>
            <person name="Wu L."/>
            <person name="Ma J."/>
        </authorList>
    </citation>
    <scope>NUCLEOTIDE SEQUENCE [LARGE SCALE GENOMIC DNA]</scope>
    <source>
        <strain evidence="9">CCUG 59129</strain>
    </source>
</reference>
<feature type="domain" description="Putative aromatic acid exporter C-terminal" evidence="7">
    <location>
        <begin position="144"/>
        <end position="306"/>
    </location>
</feature>
<dbReference type="PANTHER" id="PTHR40064">
    <property type="entry name" value="MEMBRANE PROTEIN-RELATED"/>
    <property type="match status" value="1"/>
</dbReference>
<keyword evidence="9" id="KW-1185">Reference proteome</keyword>
<keyword evidence="4 6" id="KW-1133">Transmembrane helix</keyword>
<protein>
    <submittedName>
        <fullName evidence="8">Aromatic acid exporter family protein</fullName>
    </submittedName>
</protein>
<dbReference type="EMBL" id="JBHTJZ010000005">
    <property type="protein sequence ID" value="MFD0958920.1"/>
    <property type="molecule type" value="Genomic_DNA"/>
</dbReference>
<dbReference type="PANTHER" id="PTHR40064:SF1">
    <property type="entry name" value="MEMBRANE PROTEIN"/>
    <property type="match status" value="1"/>
</dbReference>
<comment type="subcellular location">
    <subcellularLocation>
        <location evidence="1">Cell membrane</location>
        <topology evidence="1">Multi-pass membrane protein</topology>
    </subcellularLocation>
</comment>
<evidence type="ECO:0000313" key="8">
    <source>
        <dbReference type="EMBL" id="MFD0958920.1"/>
    </source>
</evidence>
<feature type="transmembrane region" description="Helical" evidence="6">
    <location>
        <begin position="49"/>
        <end position="70"/>
    </location>
</feature>
<feature type="transmembrane region" description="Helical" evidence="6">
    <location>
        <begin position="77"/>
        <end position="93"/>
    </location>
</feature>
<feature type="transmembrane region" description="Helical" evidence="6">
    <location>
        <begin position="122"/>
        <end position="141"/>
    </location>
</feature>
<evidence type="ECO:0000256" key="3">
    <source>
        <dbReference type="ARBA" id="ARBA00022692"/>
    </source>
</evidence>
<dbReference type="RefSeq" id="WP_377562751.1">
    <property type="nucleotide sequence ID" value="NZ_JBHTJZ010000005.1"/>
</dbReference>
<evidence type="ECO:0000313" key="9">
    <source>
        <dbReference type="Proteomes" id="UP001596989"/>
    </source>
</evidence>
<organism evidence="8 9">
    <name type="scientific">Paenibacillus chungangensis</name>
    <dbReference type="NCBI Taxonomy" id="696535"/>
    <lineage>
        <taxon>Bacteria</taxon>
        <taxon>Bacillati</taxon>
        <taxon>Bacillota</taxon>
        <taxon>Bacilli</taxon>
        <taxon>Bacillales</taxon>
        <taxon>Paenibacillaceae</taxon>
        <taxon>Paenibacillus</taxon>
    </lineage>
</organism>
<evidence type="ECO:0000256" key="5">
    <source>
        <dbReference type="ARBA" id="ARBA00023136"/>
    </source>
</evidence>
<evidence type="ECO:0000256" key="4">
    <source>
        <dbReference type="ARBA" id="ARBA00022989"/>
    </source>
</evidence>
<evidence type="ECO:0000256" key="2">
    <source>
        <dbReference type="ARBA" id="ARBA00022475"/>
    </source>
</evidence>
<evidence type="ECO:0000256" key="1">
    <source>
        <dbReference type="ARBA" id="ARBA00004651"/>
    </source>
</evidence>